<accession>T1FBX5</accession>
<dbReference type="InParanoid" id="T1FBX5"/>
<dbReference type="GeneID" id="20206324"/>
<reference evidence="1 3" key="2">
    <citation type="journal article" date="2013" name="Nature">
        <title>Insights into bilaterian evolution from three spiralian genomes.</title>
        <authorList>
            <person name="Simakov O."/>
            <person name="Marletaz F."/>
            <person name="Cho S.J."/>
            <person name="Edsinger-Gonzales E."/>
            <person name="Havlak P."/>
            <person name="Hellsten U."/>
            <person name="Kuo D.H."/>
            <person name="Larsson T."/>
            <person name="Lv J."/>
            <person name="Arendt D."/>
            <person name="Savage R."/>
            <person name="Osoegawa K."/>
            <person name="de Jong P."/>
            <person name="Grimwood J."/>
            <person name="Chapman J.A."/>
            <person name="Shapiro H."/>
            <person name="Aerts A."/>
            <person name="Otillar R.P."/>
            <person name="Terry A.Y."/>
            <person name="Boore J.L."/>
            <person name="Grigoriev I.V."/>
            <person name="Lindberg D.R."/>
            <person name="Seaver E.C."/>
            <person name="Weisblat D.A."/>
            <person name="Putnam N.H."/>
            <person name="Rokhsar D.S."/>
        </authorList>
    </citation>
    <scope>NUCLEOTIDE SEQUENCE</scope>
</reference>
<dbReference type="AlphaFoldDB" id="T1FBX5"/>
<proteinExistence type="predicted"/>
<dbReference type="EMBL" id="AMQM01006108">
    <property type="status" value="NOT_ANNOTATED_CDS"/>
    <property type="molecule type" value="Genomic_DNA"/>
</dbReference>
<dbReference type="OrthoDB" id="10065625at2759"/>
<evidence type="ECO:0000313" key="1">
    <source>
        <dbReference type="EMBL" id="ESN97939.1"/>
    </source>
</evidence>
<dbReference type="EMBL" id="KB097269">
    <property type="protein sequence ID" value="ESN97939.1"/>
    <property type="molecule type" value="Genomic_DNA"/>
</dbReference>
<dbReference type="CTD" id="20206324"/>
<dbReference type="RefSeq" id="XP_009024010.1">
    <property type="nucleotide sequence ID" value="XM_009025762.1"/>
</dbReference>
<sequence length="114" mass="12998">MFFEPVNKFSFVIFLPFDIDTNTIQKFCLLVFTSHGHVQAEEQFQLKHPAFISDDLKLPSSHQCKTQLCYTTSTTRIIYTVAPQGSLIPPALFNAYIINIPVLSHKTNVNNYAM</sequence>
<protein>
    <submittedName>
        <fullName evidence="1 2">Uncharacterized protein</fullName>
    </submittedName>
</protein>
<dbReference type="KEGG" id="hro:HELRODRAFT_177604"/>
<evidence type="ECO:0000313" key="2">
    <source>
        <dbReference type="EnsemblMetazoa" id="HelroP177604"/>
    </source>
</evidence>
<dbReference type="Proteomes" id="UP000015101">
    <property type="component" value="Unassembled WGS sequence"/>
</dbReference>
<dbReference type="EnsemblMetazoa" id="HelroT177604">
    <property type="protein sequence ID" value="HelroP177604"/>
    <property type="gene ID" value="HelroG177604"/>
</dbReference>
<dbReference type="HOGENOM" id="CLU_2123733_0_0_1"/>
<gene>
    <name evidence="2" type="primary">20206324</name>
    <name evidence="1" type="ORF">HELRODRAFT_177604</name>
</gene>
<keyword evidence="3" id="KW-1185">Reference proteome</keyword>
<organism evidence="2 3">
    <name type="scientific">Helobdella robusta</name>
    <name type="common">Californian leech</name>
    <dbReference type="NCBI Taxonomy" id="6412"/>
    <lineage>
        <taxon>Eukaryota</taxon>
        <taxon>Metazoa</taxon>
        <taxon>Spiralia</taxon>
        <taxon>Lophotrochozoa</taxon>
        <taxon>Annelida</taxon>
        <taxon>Clitellata</taxon>
        <taxon>Hirudinea</taxon>
        <taxon>Rhynchobdellida</taxon>
        <taxon>Glossiphoniidae</taxon>
        <taxon>Helobdella</taxon>
    </lineage>
</organism>
<reference evidence="2" key="3">
    <citation type="submission" date="2015-06" db="UniProtKB">
        <authorList>
            <consortium name="EnsemblMetazoa"/>
        </authorList>
    </citation>
    <scope>IDENTIFICATION</scope>
</reference>
<evidence type="ECO:0000313" key="3">
    <source>
        <dbReference type="Proteomes" id="UP000015101"/>
    </source>
</evidence>
<reference evidence="3" key="1">
    <citation type="submission" date="2012-12" db="EMBL/GenBank/DDBJ databases">
        <authorList>
            <person name="Hellsten U."/>
            <person name="Grimwood J."/>
            <person name="Chapman J.A."/>
            <person name="Shapiro H."/>
            <person name="Aerts A."/>
            <person name="Otillar R.P."/>
            <person name="Terry A.Y."/>
            <person name="Boore J.L."/>
            <person name="Simakov O."/>
            <person name="Marletaz F."/>
            <person name="Cho S.-J."/>
            <person name="Edsinger-Gonzales E."/>
            <person name="Havlak P."/>
            <person name="Kuo D.-H."/>
            <person name="Larsson T."/>
            <person name="Lv J."/>
            <person name="Arendt D."/>
            <person name="Savage R."/>
            <person name="Osoegawa K."/>
            <person name="de Jong P."/>
            <person name="Lindberg D.R."/>
            <person name="Seaver E.C."/>
            <person name="Weisblat D.A."/>
            <person name="Putnam N.H."/>
            <person name="Grigoriev I.V."/>
            <person name="Rokhsar D.S."/>
        </authorList>
    </citation>
    <scope>NUCLEOTIDE SEQUENCE</scope>
</reference>
<name>T1FBX5_HELRO</name>